<protein>
    <submittedName>
        <fullName evidence="3">ATP-binding protein</fullName>
    </submittedName>
</protein>
<keyword evidence="1" id="KW-0418">Kinase</keyword>
<dbReference type="PANTHER" id="PTHR35526">
    <property type="entry name" value="ANTI-SIGMA-F FACTOR RSBW-RELATED"/>
    <property type="match status" value="1"/>
</dbReference>
<dbReference type="InterPro" id="IPR050267">
    <property type="entry name" value="Anti-sigma-factor_SerPK"/>
</dbReference>
<dbReference type="GO" id="GO:0004674">
    <property type="term" value="F:protein serine/threonine kinase activity"/>
    <property type="evidence" value="ECO:0007669"/>
    <property type="project" value="UniProtKB-KW"/>
</dbReference>
<dbReference type="CDD" id="cd16936">
    <property type="entry name" value="HATPase_RsbW-like"/>
    <property type="match status" value="1"/>
</dbReference>
<proteinExistence type="predicted"/>
<name>A0AB39MMY1_9ACTN</name>
<dbReference type="Gene3D" id="3.30.565.10">
    <property type="entry name" value="Histidine kinase-like ATPase, C-terminal domain"/>
    <property type="match status" value="1"/>
</dbReference>
<dbReference type="PANTHER" id="PTHR35526:SF3">
    <property type="entry name" value="ANTI-SIGMA-F FACTOR RSBW"/>
    <property type="match status" value="1"/>
</dbReference>
<evidence type="ECO:0000256" key="1">
    <source>
        <dbReference type="ARBA" id="ARBA00022527"/>
    </source>
</evidence>
<feature type="domain" description="Histidine kinase/HSP90-like ATPase" evidence="2">
    <location>
        <begin position="59"/>
        <end position="177"/>
    </location>
</feature>
<accession>A0AB39MMY1</accession>
<dbReference type="GO" id="GO:0005524">
    <property type="term" value="F:ATP binding"/>
    <property type="evidence" value="ECO:0007669"/>
    <property type="project" value="UniProtKB-KW"/>
</dbReference>
<dbReference type="RefSeq" id="WP_369191335.1">
    <property type="nucleotide sequence ID" value="NZ_CP163431.1"/>
</dbReference>
<evidence type="ECO:0000313" key="3">
    <source>
        <dbReference type="EMBL" id="XDQ06366.1"/>
    </source>
</evidence>
<dbReference type="SUPFAM" id="SSF55874">
    <property type="entry name" value="ATPase domain of HSP90 chaperone/DNA topoisomerase II/histidine kinase"/>
    <property type="match status" value="1"/>
</dbReference>
<keyword evidence="1" id="KW-0723">Serine/threonine-protein kinase</keyword>
<sequence>MSAEQVVRPVDTLRIEGTWEWLCRAVDQVGTPEPGRTVTLVPAAGDGRDPALCSVLVVPPLPRSAHVAREFTRTTLADRTGDEVLDDVAVTVSELVSNALRYGRAPNSLAEPQPSLWLAVWDRLPYAVCAVTDDSDCVPVEGHPDEFAESGRGLQVVSALSESWGWCLRAGGGKTVWALFRI</sequence>
<dbReference type="InterPro" id="IPR003594">
    <property type="entry name" value="HATPase_dom"/>
</dbReference>
<dbReference type="EMBL" id="CP163431">
    <property type="protein sequence ID" value="XDQ06366.1"/>
    <property type="molecule type" value="Genomic_DNA"/>
</dbReference>
<gene>
    <name evidence="3" type="ORF">AB5J58_42105</name>
</gene>
<dbReference type="InterPro" id="IPR036890">
    <property type="entry name" value="HATPase_C_sf"/>
</dbReference>
<reference evidence="3" key="1">
    <citation type="submission" date="2024-07" db="EMBL/GenBank/DDBJ databases">
        <authorList>
            <person name="Yu S.T."/>
        </authorList>
    </citation>
    <scope>NUCLEOTIDE SEQUENCE</scope>
    <source>
        <strain evidence="3">R08</strain>
    </source>
</reference>
<keyword evidence="3" id="KW-0067">ATP-binding</keyword>
<keyword evidence="1" id="KW-0808">Transferase</keyword>
<dbReference type="AlphaFoldDB" id="A0AB39MMY1"/>
<organism evidence="3">
    <name type="scientific">Streptomyces sp. R08</name>
    <dbReference type="NCBI Taxonomy" id="3238624"/>
    <lineage>
        <taxon>Bacteria</taxon>
        <taxon>Bacillati</taxon>
        <taxon>Actinomycetota</taxon>
        <taxon>Actinomycetes</taxon>
        <taxon>Kitasatosporales</taxon>
        <taxon>Streptomycetaceae</taxon>
        <taxon>Streptomyces</taxon>
    </lineage>
</organism>
<keyword evidence="3" id="KW-0547">Nucleotide-binding</keyword>
<evidence type="ECO:0000259" key="2">
    <source>
        <dbReference type="Pfam" id="PF13581"/>
    </source>
</evidence>
<dbReference type="Pfam" id="PF13581">
    <property type="entry name" value="HATPase_c_2"/>
    <property type="match status" value="1"/>
</dbReference>